<proteinExistence type="predicted"/>
<evidence type="ECO:0000313" key="2">
    <source>
        <dbReference type="Proteomes" id="UP000824120"/>
    </source>
</evidence>
<organism evidence="1 2">
    <name type="scientific">Solanum commersonii</name>
    <name type="common">Commerson's wild potato</name>
    <name type="synonym">Commerson's nightshade</name>
    <dbReference type="NCBI Taxonomy" id="4109"/>
    <lineage>
        <taxon>Eukaryota</taxon>
        <taxon>Viridiplantae</taxon>
        <taxon>Streptophyta</taxon>
        <taxon>Embryophyta</taxon>
        <taxon>Tracheophyta</taxon>
        <taxon>Spermatophyta</taxon>
        <taxon>Magnoliopsida</taxon>
        <taxon>eudicotyledons</taxon>
        <taxon>Gunneridae</taxon>
        <taxon>Pentapetalae</taxon>
        <taxon>asterids</taxon>
        <taxon>lamiids</taxon>
        <taxon>Solanales</taxon>
        <taxon>Solanaceae</taxon>
        <taxon>Solanoideae</taxon>
        <taxon>Solaneae</taxon>
        <taxon>Solanum</taxon>
    </lineage>
</organism>
<reference evidence="1 2" key="1">
    <citation type="submission" date="2020-09" db="EMBL/GenBank/DDBJ databases">
        <title>De no assembly of potato wild relative species, Solanum commersonii.</title>
        <authorList>
            <person name="Cho K."/>
        </authorList>
    </citation>
    <scope>NUCLEOTIDE SEQUENCE [LARGE SCALE GENOMIC DNA]</scope>
    <source>
        <strain evidence="1">LZ3.2</strain>
        <tissue evidence="1">Leaf</tissue>
    </source>
</reference>
<dbReference type="AlphaFoldDB" id="A0A9J5ZCN5"/>
<gene>
    <name evidence="1" type="ORF">H5410_020905</name>
</gene>
<accession>A0A9J5ZCN5</accession>
<protein>
    <submittedName>
        <fullName evidence="1">Uncharacterized protein</fullName>
    </submittedName>
</protein>
<dbReference type="EMBL" id="JACXVP010000004">
    <property type="protein sequence ID" value="KAG5609624.1"/>
    <property type="molecule type" value="Genomic_DNA"/>
</dbReference>
<dbReference type="Proteomes" id="UP000824120">
    <property type="component" value="Chromosome 4"/>
</dbReference>
<comment type="caution">
    <text evidence="1">The sequence shown here is derived from an EMBL/GenBank/DDBJ whole genome shotgun (WGS) entry which is preliminary data.</text>
</comment>
<evidence type="ECO:0000313" key="1">
    <source>
        <dbReference type="EMBL" id="KAG5609624.1"/>
    </source>
</evidence>
<keyword evidence="2" id="KW-1185">Reference proteome</keyword>
<name>A0A9J5ZCN5_SOLCO</name>
<sequence length="82" mass="9388">MAFTDNTIIKAADIKVSTHGFSASFVSLDHVDKLLYGAILVSMKSLIKKEYIKKRKIVVTNEQYSIQLLLHEKILQKMTMLF</sequence>